<evidence type="ECO:0008006" key="3">
    <source>
        <dbReference type="Google" id="ProtNLM"/>
    </source>
</evidence>
<accession>A0A382AKZ4</accession>
<reference evidence="2" key="1">
    <citation type="submission" date="2018-05" db="EMBL/GenBank/DDBJ databases">
        <authorList>
            <person name="Lanie J.A."/>
            <person name="Ng W.-L."/>
            <person name="Kazmierczak K.M."/>
            <person name="Andrzejewski T.M."/>
            <person name="Davidsen T.M."/>
            <person name="Wayne K.J."/>
            <person name="Tettelin H."/>
            <person name="Glass J.I."/>
            <person name="Rusch D."/>
            <person name="Podicherti R."/>
            <person name="Tsui H.-C.T."/>
            <person name="Winkler M.E."/>
        </authorList>
    </citation>
    <scope>NUCLEOTIDE SEQUENCE</scope>
</reference>
<feature type="region of interest" description="Disordered" evidence="1">
    <location>
        <begin position="74"/>
        <end position="103"/>
    </location>
</feature>
<evidence type="ECO:0000256" key="1">
    <source>
        <dbReference type="SAM" id="MobiDB-lite"/>
    </source>
</evidence>
<dbReference type="AlphaFoldDB" id="A0A382AKZ4"/>
<name>A0A382AKZ4_9ZZZZ</name>
<organism evidence="2">
    <name type="scientific">marine metagenome</name>
    <dbReference type="NCBI Taxonomy" id="408172"/>
    <lineage>
        <taxon>unclassified sequences</taxon>
        <taxon>metagenomes</taxon>
        <taxon>ecological metagenomes</taxon>
    </lineage>
</organism>
<gene>
    <name evidence="2" type="ORF">METZ01_LOCUS154898</name>
</gene>
<dbReference type="Pfam" id="PF11233">
    <property type="entry name" value="DUF3035"/>
    <property type="match status" value="1"/>
</dbReference>
<proteinExistence type="predicted"/>
<sequence length="103" mass="11525">MTFFGLLFLISSCQSAKEGLSGRKKDNTDEFLVQKKNPLVLPPDYNDLPLPKDYEIKDDQSSANIDNEIKKLLESEEKDNVSNNDSAGDSSLEDSITKILNEN</sequence>
<protein>
    <recommendedName>
        <fullName evidence="3">DUF3035 domain-containing protein</fullName>
    </recommendedName>
</protein>
<evidence type="ECO:0000313" key="2">
    <source>
        <dbReference type="EMBL" id="SVB02044.1"/>
    </source>
</evidence>
<dbReference type="EMBL" id="UINC01025794">
    <property type="protein sequence ID" value="SVB02044.1"/>
    <property type="molecule type" value="Genomic_DNA"/>
</dbReference>
<dbReference type="InterPro" id="IPR021395">
    <property type="entry name" value="DUF3035"/>
</dbReference>